<accession>A0A4P9VTP9</accession>
<organism evidence="2 4">
    <name type="scientific">Blyttiomyces helicus</name>
    <dbReference type="NCBI Taxonomy" id="388810"/>
    <lineage>
        <taxon>Eukaryota</taxon>
        <taxon>Fungi</taxon>
        <taxon>Fungi incertae sedis</taxon>
        <taxon>Chytridiomycota</taxon>
        <taxon>Chytridiomycota incertae sedis</taxon>
        <taxon>Chytridiomycetes</taxon>
        <taxon>Chytridiomycetes incertae sedis</taxon>
        <taxon>Blyttiomyces</taxon>
    </lineage>
</organism>
<sequence>MSGCPVAHDAPEQEAGAPVAVEGGEANTAKKLAEMAKQVREEKDKETAQFFDSLWGECKKIEDVSKKAGMEVLRRRDTAFYANSDSLEIIVLRQKQAIEVKRSETQIESSVKERASRGTVNQTLSKLTSDLGKMHLQIQNLQSAEMLTAELTTSTNSHRAAFNARVEHLEAAHVNEMSSLIDAQEREAADRRKLVHMSSSLMSDVAREQELKELESEVGENTAPSLRSPR</sequence>
<dbReference type="Proteomes" id="UP000269721">
    <property type="component" value="Unassembled WGS sequence"/>
</dbReference>
<feature type="compositionally biased region" description="Low complexity" evidence="1">
    <location>
        <begin position="13"/>
        <end position="23"/>
    </location>
</feature>
<dbReference type="EMBL" id="ML001929">
    <property type="protein sequence ID" value="RKO82904.1"/>
    <property type="molecule type" value="Genomic_DNA"/>
</dbReference>
<evidence type="ECO:0000313" key="4">
    <source>
        <dbReference type="Proteomes" id="UP000269721"/>
    </source>
</evidence>
<gene>
    <name evidence="3" type="ORF">BDK51DRAFT_36802</name>
    <name evidence="2" type="ORF">BDK51DRAFT_50503</name>
</gene>
<protein>
    <submittedName>
        <fullName evidence="2">Uncharacterized protein</fullName>
    </submittedName>
</protein>
<evidence type="ECO:0000313" key="2">
    <source>
        <dbReference type="EMBL" id="RKO82904.1"/>
    </source>
</evidence>
<dbReference type="AlphaFoldDB" id="A0A4P9VTP9"/>
<feature type="region of interest" description="Disordered" evidence="1">
    <location>
        <begin position="1"/>
        <end position="23"/>
    </location>
</feature>
<reference evidence="2" key="2">
    <citation type="submission" date="2018-06" db="EMBL/GenBank/DDBJ databases">
        <title>Leveraging single-cell genomics to expand the Fungal Tree of Life.</title>
        <authorList>
            <consortium name="DOE Joint Genome Institute"/>
            <person name="Ahrendt S.R."/>
            <person name="Quandt C.A."/>
            <person name="Ciobanu D."/>
            <person name="Clum A."/>
            <person name="Salamov A."/>
            <person name="Andreopoulos B."/>
            <person name="Cheng J.-F."/>
            <person name="Woyke T."/>
            <person name="Pelin A."/>
            <person name="Henrissat B."/>
            <person name="Reynolds N."/>
            <person name="Benny G.L."/>
            <person name="Smith M.E."/>
            <person name="James T.Y."/>
            <person name="Grigoriev I.V."/>
        </authorList>
    </citation>
    <scope>NUCLEOTIDE SEQUENCE</scope>
    <source>
        <strain evidence="2">Perch Fen</strain>
    </source>
</reference>
<proteinExistence type="predicted"/>
<reference evidence="4" key="1">
    <citation type="journal article" date="2018" name="Nat. Microbiol.">
        <title>Leveraging single-cell genomics to expand the fungal tree of life.</title>
        <authorList>
            <person name="Ahrendt S.R."/>
            <person name="Quandt C.A."/>
            <person name="Ciobanu D."/>
            <person name="Clum A."/>
            <person name="Salamov A."/>
            <person name="Andreopoulos B."/>
            <person name="Cheng J.F."/>
            <person name="Woyke T."/>
            <person name="Pelin A."/>
            <person name="Henrissat B."/>
            <person name="Reynolds N.K."/>
            <person name="Benny G.L."/>
            <person name="Smith M.E."/>
            <person name="James T.Y."/>
            <person name="Grigoriev I.V."/>
        </authorList>
    </citation>
    <scope>NUCLEOTIDE SEQUENCE [LARGE SCALE GENOMIC DNA]</scope>
</reference>
<name>A0A4P9VTP9_9FUNG</name>
<evidence type="ECO:0000313" key="3">
    <source>
        <dbReference type="EMBL" id="RKO88926.1"/>
    </source>
</evidence>
<feature type="compositionally biased region" description="Basic and acidic residues" evidence="1">
    <location>
        <begin position="205"/>
        <end position="215"/>
    </location>
</feature>
<feature type="region of interest" description="Disordered" evidence="1">
    <location>
        <begin position="198"/>
        <end position="230"/>
    </location>
</feature>
<dbReference type="EMBL" id="KZ996394">
    <property type="protein sequence ID" value="RKO88926.1"/>
    <property type="molecule type" value="Genomic_DNA"/>
</dbReference>
<evidence type="ECO:0000256" key="1">
    <source>
        <dbReference type="SAM" id="MobiDB-lite"/>
    </source>
</evidence>
<keyword evidence="4" id="KW-1185">Reference proteome</keyword>